<dbReference type="AlphaFoldDB" id="A0A1G4JFU8"/>
<keyword evidence="5" id="KW-0813">Transport</keyword>
<evidence type="ECO:0000256" key="4">
    <source>
        <dbReference type="ARBA" id="ARBA00015596"/>
    </source>
</evidence>
<gene>
    <name evidence="10" type="ORF">LANO_0D04170G</name>
</gene>
<feature type="coiled-coil region" evidence="9">
    <location>
        <begin position="57"/>
        <end position="84"/>
    </location>
</feature>
<dbReference type="Pfam" id="PF17324">
    <property type="entry name" value="BLI1"/>
    <property type="match status" value="1"/>
</dbReference>
<dbReference type="Proteomes" id="UP000189911">
    <property type="component" value="Chromosome D"/>
</dbReference>
<evidence type="ECO:0000256" key="9">
    <source>
        <dbReference type="SAM" id="Coils"/>
    </source>
</evidence>
<evidence type="ECO:0000256" key="8">
    <source>
        <dbReference type="ARBA" id="ARBA00032430"/>
    </source>
</evidence>
<name>A0A1G4JFU8_9SACH</name>
<evidence type="ECO:0000256" key="3">
    <source>
        <dbReference type="ARBA" id="ARBA00005266"/>
    </source>
</evidence>
<evidence type="ECO:0000313" key="11">
    <source>
        <dbReference type="Proteomes" id="UP000189911"/>
    </source>
</evidence>
<dbReference type="InterPro" id="IPR020491">
    <property type="entry name" value="BLI1"/>
</dbReference>
<evidence type="ECO:0000256" key="7">
    <source>
        <dbReference type="ARBA" id="ARBA00023054"/>
    </source>
</evidence>
<evidence type="ECO:0000256" key="5">
    <source>
        <dbReference type="ARBA" id="ARBA00022448"/>
    </source>
</evidence>
<keyword evidence="11" id="KW-1185">Reference proteome</keyword>
<dbReference type="GO" id="GO:0005768">
    <property type="term" value="C:endosome"/>
    <property type="evidence" value="ECO:0007669"/>
    <property type="project" value="UniProtKB-SubCell"/>
</dbReference>
<comment type="similarity">
    <text evidence="3">Belongs to the BLI1 family.</text>
</comment>
<dbReference type="OrthoDB" id="4059150at2759"/>
<organism evidence="10 11">
    <name type="scientific">Lachancea nothofagi CBS 11611</name>
    <dbReference type="NCBI Taxonomy" id="1266666"/>
    <lineage>
        <taxon>Eukaryota</taxon>
        <taxon>Fungi</taxon>
        <taxon>Dikarya</taxon>
        <taxon>Ascomycota</taxon>
        <taxon>Saccharomycotina</taxon>
        <taxon>Saccharomycetes</taxon>
        <taxon>Saccharomycetales</taxon>
        <taxon>Saccharomycetaceae</taxon>
        <taxon>Lachancea</taxon>
    </lineage>
</organism>
<comment type="subcellular location">
    <subcellularLocation>
        <location evidence="2">Endosome</location>
    </subcellularLocation>
</comment>
<keyword evidence="6" id="KW-0967">Endosome</keyword>
<reference evidence="11" key="1">
    <citation type="submission" date="2016-03" db="EMBL/GenBank/DDBJ databases">
        <authorList>
            <person name="Devillers Hugo."/>
        </authorList>
    </citation>
    <scope>NUCLEOTIDE SEQUENCE [LARGE SCALE GENOMIC DNA]</scope>
</reference>
<comment type="function">
    <text evidence="1">Component of the biogenesis of lysosome-related organelles complex-1 (BLOC-1) involved in endosomal cargo sorting.</text>
</comment>
<accession>A0A1G4JFU8</accession>
<evidence type="ECO:0000256" key="6">
    <source>
        <dbReference type="ARBA" id="ARBA00022753"/>
    </source>
</evidence>
<keyword evidence="7 9" id="KW-0175">Coiled coil</keyword>
<evidence type="ECO:0000256" key="1">
    <source>
        <dbReference type="ARBA" id="ARBA00002069"/>
    </source>
</evidence>
<evidence type="ECO:0000313" key="10">
    <source>
        <dbReference type="EMBL" id="SCU89199.1"/>
    </source>
</evidence>
<proteinExistence type="inferred from homology"/>
<dbReference type="EMBL" id="LT598448">
    <property type="protein sequence ID" value="SCU89199.1"/>
    <property type="molecule type" value="Genomic_DNA"/>
</dbReference>
<sequence>MKERILRQHVESCTDQLQGIVDFQSAQAISAFQTKTEDNFRCLDELKDKYRTNDETINEFRDLKADFNDQISKLEESIDYYENLAEEILEFLAENDVKKKLALKRQTHNMR</sequence>
<protein>
    <recommendedName>
        <fullName evidence="4">Biogenesis of lysosome-related organelles complex 1 subunit BLI1</fullName>
    </recommendedName>
    <alternativeName>
        <fullName evidence="8">BLOC-1 interactor 1</fullName>
    </alternativeName>
</protein>
<evidence type="ECO:0000256" key="2">
    <source>
        <dbReference type="ARBA" id="ARBA00004177"/>
    </source>
</evidence>